<accession>F6D0A8</accession>
<name>F6D0A8_MARPP</name>
<dbReference type="eggNOG" id="COG2331">
    <property type="taxonomic scope" value="Bacteria"/>
</dbReference>
<proteinExistence type="predicted"/>
<evidence type="ECO:0000313" key="3">
    <source>
        <dbReference type="EMBL" id="AEF53630.1"/>
    </source>
</evidence>
<feature type="domain" description="Putative regulatory protein FmdB zinc ribbon" evidence="2">
    <location>
        <begin position="1"/>
        <end position="42"/>
    </location>
</feature>
<dbReference type="NCBIfam" id="TIGR02605">
    <property type="entry name" value="CxxC_CxxC_SSSS"/>
    <property type="match status" value="1"/>
</dbReference>
<dbReference type="KEGG" id="mpc:Mar181_0573"/>
<evidence type="ECO:0000259" key="2">
    <source>
        <dbReference type="SMART" id="SM00834"/>
    </source>
</evidence>
<dbReference type="InterPro" id="IPR013429">
    <property type="entry name" value="Regulatory_FmdB_Zinc_ribbon"/>
</dbReference>
<dbReference type="STRING" id="491952.Mar181_0573"/>
<dbReference type="SMART" id="SM00834">
    <property type="entry name" value="CxxC_CXXC_SSSS"/>
    <property type="match status" value="1"/>
</dbReference>
<sequence length="134" mass="14752">MPIYDFKCAEHGLFHELVSMDKAGEAFPCPKCQASCAPVILVAPTALSMSPAARQSAETNEAARHQPIISTQDSRAEAEDRHQFALLREGQGRKASHCGCSEHRQEQSALKQQVVLLPDGSKVFPSQRPWMISH</sequence>
<dbReference type="AlphaFoldDB" id="F6D0A8"/>
<evidence type="ECO:0000256" key="1">
    <source>
        <dbReference type="SAM" id="MobiDB-lite"/>
    </source>
</evidence>
<dbReference type="EMBL" id="CP002771">
    <property type="protein sequence ID" value="AEF53630.1"/>
    <property type="molecule type" value="Genomic_DNA"/>
</dbReference>
<feature type="region of interest" description="Disordered" evidence="1">
    <location>
        <begin position="52"/>
        <end position="80"/>
    </location>
</feature>
<evidence type="ECO:0000313" key="4">
    <source>
        <dbReference type="Proteomes" id="UP000009230"/>
    </source>
</evidence>
<dbReference type="HOGENOM" id="CLU_136025_2_0_6"/>
<dbReference type="Proteomes" id="UP000009230">
    <property type="component" value="Chromosome"/>
</dbReference>
<dbReference type="RefSeq" id="WP_013795107.1">
    <property type="nucleotide sequence ID" value="NC_015559.1"/>
</dbReference>
<dbReference type="OrthoDB" id="9813321at2"/>
<keyword evidence="4" id="KW-1185">Reference proteome</keyword>
<organism evidence="3 4">
    <name type="scientific">Marinomonas posidonica (strain CECT 7376 / NCIMB 14433 / IVIA-Po-181)</name>
    <dbReference type="NCBI Taxonomy" id="491952"/>
    <lineage>
        <taxon>Bacteria</taxon>
        <taxon>Pseudomonadati</taxon>
        <taxon>Pseudomonadota</taxon>
        <taxon>Gammaproteobacteria</taxon>
        <taxon>Oceanospirillales</taxon>
        <taxon>Oceanospirillaceae</taxon>
        <taxon>Marinomonas</taxon>
    </lineage>
</organism>
<protein>
    <submittedName>
        <fullName evidence="3">Regulatory protein, FmdB family</fullName>
    </submittedName>
</protein>
<reference evidence="3 4" key="1">
    <citation type="journal article" date="2012" name="Stand. Genomic Sci.">
        <title>Complete genome sequence of Marinomonas posidonica type strain (IVIA-Po-181(T)).</title>
        <authorList>
            <person name="Lucas-Elio P."/>
            <person name="Goodwin L."/>
            <person name="Woyke T."/>
            <person name="Pitluck S."/>
            <person name="Nolan M."/>
            <person name="Kyrpides N.C."/>
            <person name="Detter J.C."/>
            <person name="Copeland A."/>
            <person name="Lu M."/>
            <person name="Bruce D."/>
            <person name="Detter C."/>
            <person name="Tapia R."/>
            <person name="Han S."/>
            <person name="Land M.L."/>
            <person name="Ivanova N."/>
            <person name="Mikhailova N."/>
            <person name="Johnston A.W."/>
            <person name="Sanchez-Amat A."/>
        </authorList>
    </citation>
    <scope>NUCLEOTIDE SEQUENCE [LARGE SCALE GENOMIC DNA]</scope>
    <source>
        <strain evidence="4">CECT 7376 / NCIMB 14433 / IVIA-Po-181</strain>
    </source>
</reference>
<dbReference type="Pfam" id="PF09723">
    <property type="entry name" value="Zn_ribbon_8"/>
    <property type="match status" value="1"/>
</dbReference>
<gene>
    <name evidence="3" type="ordered locus">Mar181_0573</name>
</gene>